<gene>
    <name evidence="4" type="ORF">GHK86_19020</name>
</gene>
<evidence type="ECO:0000256" key="2">
    <source>
        <dbReference type="RuleBase" id="RU003616"/>
    </source>
</evidence>
<protein>
    <submittedName>
        <fullName evidence="4">Hsp20 family protein</fullName>
    </submittedName>
</protein>
<evidence type="ECO:0000313" key="4">
    <source>
        <dbReference type="EMBL" id="MST34806.1"/>
    </source>
</evidence>
<dbReference type="InterPro" id="IPR031107">
    <property type="entry name" value="Small_HSP"/>
</dbReference>
<dbReference type="SUPFAM" id="SSF49764">
    <property type="entry name" value="HSP20-like chaperones"/>
    <property type="match status" value="1"/>
</dbReference>
<dbReference type="CDD" id="cd06464">
    <property type="entry name" value="ACD_sHsps-like"/>
    <property type="match status" value="1"/>
</dbReference>
<dbReference type="Gene3D" id="2.60.40.790">
    <property type="match status" value="1"/>
</dbReference>
<name>A0ABW9QZ09_9ACTN</name>
<dbReference type="Proteomes" id="UP000437736">
    <property type="component" value="Unassembled WGS sequence"/>
</dbReference>
<feature type="domain" description="SHSP" evidence="3">
    <location>
        <begin position="3"/>
        <end position="118"/>
    </location>
</feature>
<dbReference type="InterPro" id="IPR002068">
    <property type="entry name" value="A-crystallin/Hsp20_dom"/>
</dbReference>
<organism evidence="4 5">
    <name type="scientific">Acidiferrimicrobium australe</name>
    <dbReference type="NCBI Taxonomy" id="2664430"/>
    <lineage>
        <taxon>Bacteria</taxon>
        <taxon>Bacillati</taxon>
        <taxon>Actinomycetota</taxon>
        <taxon>Acidimicrobiia</taxon>
        <taxon>Acidimicrobiales</taxon>
        <taxon>Acidimicrobiaceae</taxon>
        <taxon>Acidiferrimicrobium</taxon>
    </lineage>
</organism>
<comment type="caution">
    <text evidence="4">The sequence shown here is derived from an EMBL/GenBank/DDBJ whole genome shotgun (WGS) entry which is preliminary data.</text>
</comment>
<sequence>MLPIREWPVPEIRVDEMVDGGELVIRAELPGVDPDKDVELTVHDGALDIRAERREEKETEEKGYLRRELRFGSFSRSLPLPQGVAEEDIKATYKNGILEVRVPHREPQEAKKIAVTKA</sequence>
<evidence type="ECO:0000256" key="1">
    <source>
        <dbReference type="PROSITE-ProRule" id="PRU00285"/>
    </source>
</evidence>
<keyword evidence="5" id="KW-1185">Reference proteome</keyword>
<evidence type="ECO:0000259" key="3">
    <source>
        <dbReference type="PROSITE" id="PS01031"/>
    </source>
</evidence>
<accession>A0ABW9QZ09</accession>
<dbReference type="InterPro" id="IPR008978">
    <property type="entry name" value="HSP20-like_chaperone"/>
</dbReference>
<dbReference type="Pfam" id="PF00011">
    <property type="entry name" value="HSP20"/>
    <property type="match status" value="1"/>
</dbReference>
<comment type="similarity">
    <text evidence="1 2">Belongs to the small heat shock protein (HSP20) family.</text>
</comment>
<evidence type="ECO:0000313" key="5">
    <source>
        <dbReference type="Proteomes" id="UP000437736"/>
    </source>
</evidence>
<dbReference type="EMBL" id="WJHE01001225">
    <property type="protein sequence ID" value="MST34806.1"/>
    <property type="molecule type" value="Genomic_DNA"/>
</dbReference>
<proteinExistence type="inferred from homology"/>
<dbReference type="PANTHER" id="PTHR11527">
    <property type="entry name" value="HEAT-SHOCK PROTEIN 20 FAMILY MEMBER"/>
    <property type="match status" value="1"/>
</dbReference>
<reference evidence="4 5" key="1">
    <citation type="submission" date="2019-11" db="EMBL/GenBank/DDBJ databases">
        <title>Acidiferrimicrobium australis gen. nov., sp. nov., an acidophilic and obligately heterotrophic, member of the Actinobacteria that catalyses dissimilatory oxido- reduction of iron isolated from metal-rich acidic water in Chile.</title>
        <authorList>
            <person name="Gonzalez D."/>
            <person name="Huber K."/>
            <person name="Hedrich S."/>
            <person name="Rojas-Villalobos C."/>
            <person name="Quatrini R."/>
            <person name="Dinamarca M.A."/>
            <person name="Schwarz A."/>
            <person name="Canales C."/>
            <person name="Nancucheo I."/>
        </authorList>
    </citation>
    <scope>NUCLEOTIDE SEQUENCE [LARGE SCALE GENOMIC DNA]</scope>
    <source>
        <strain evidence="4 5">USS-CCA1</strain>
    </source>
</reference>
<dbReference type="PROSITE" id="PS01031">
    <property type="entry name" value="SHSP"/>
    <property type="match status" value="1"/>
</dbReference>